<dbReference type="EMBL" id="BART01025006">
    <property type="protein sequence ID" value="GAG95593.1"/>
    <property type="molecule type" value="Genomic_DNA"/>
</dbReference>
<comment type="similarity">
    <text evidence="1">Belongs to the AHA1 family.</text>
</comment>
<accession>X1CH46</accession>
<dbReference type="Gene3D" id="3.30.530.20">
    <property type="match status" value="1"/>
</dbReference>
<reference evidence="3" key="1">
    <citation type="journal article" date="2014" name="Front. Microbiol.">
        <title>High frequency of phylogenetically diverse reductive dehalogenase-homologous genes in deep subseafloor sedimentary metagenomes.</title>
        <authorList>
            <person name="Kawai M."/>
            <person name="Futagami T."/>
            <person name="Toyoda A."/>
            <person name="Takaki Y."/>
            <person name="Nishi S."/>
            <person name="Hori S."/>
            <person name="Arai W."/>
            <person name="Tsubouchi T."/>
            <person name="Morono Y."/>
            <person name="Uchiyama I."/>
            <person name="Ito T."/>
            <person name="Fujiyama A."/>
            <person name="Inagaki F."/>
            <person name="Takami H."/>
        </authorList>
    </citation>
    <scope>NUCLEOTIDE SEQUENCE</scope>
    <source>
        <strain evidence="3">Expedition CK06-06</strain>
    </source>
</reference>
<gene>
    <name evidence="3" type="ORF">S01H4_44991</name>
</gene>
<feature type="domain" description="Activator of Hsp90 ATPase homologue 1/2-like C-terminal" evidence="2">
    <location>
        <begin position="1"/>
        <end position="106"/>
    </location>
</feature>
<name>X1CH46_9ZZZZ</name>
<evidence type="ECO:0000259" key="2">
    <source>
        <dbReference type="Pfam" id="PF08327"/>
    </source>
</evidence>
<feature type="non-terminal residue" evidence="3">
    <location>
        <position position="1"/>
    </location>
</feature>
<organism evidence="3">
    <name type="scientific">marine sediment metagenome</name>
    <dbReference type="NCBI Taxonomy" id="412755"/>
    <lineage>
        <taxon>unclassified sequences</taxon>
        <taxon>metagenomes</taxon>
        <taxon>ecological metagenomes</taxon>
    </lineage>
</organism>
<evidence type="ECO:0000256" key="1">
    <source>
        <dbReference type="ARBA" id="ARBA00006817"/>
    </source>
</evidence>
<protein>
    <recommendedName>
        <fullName evidence="2">Activator of Hsp90 ATPase homologue 1/2-like C-terminal domain-containing protein</fullName>
    </recommendedName>
</protein>
<sequence>WLSSDEHSKMTGSPATVSANVGEEFEAWEGYIRGMNMELEFPRRILQRWRTSEFGNSEEDSLLEILFEVEEGGTRVTIRHSELPDHGMQYRQGWIDAYFTPMKAYFLEKSEGGAR</sequence>
<evidence type="ECO:0000313" key="3">
    <source>
        <dbReference type="EMBL" id="GAG95593.1"/>
    </source>
</evidence>
<proteinExistence type="inferred from homology"/>
<dbReference type="Pfam" id="PF08327">
    <property type="entry name" value="AHSA1"/>
    <property type="match status" value="1"/>
</dbReference>
<dbReference type="AlphaFoldDB" id="X1CH46"/>
<dbReference type="InterPro" id="IPR013538">
    <property type="entry name" value="ASHA1/2-like_C"/>
</dbReference>
<comment type="caution">
    <text evidence="3">The sequence shown here is derived from an EMBL/GenBank/DDBJ whole genome shotgun (WGS) entry which is preliminary data.</text>
</comment>
<dbReference type="InterPro" id="IPR023393">
    <property type="entry name" value="START-like_dom_sf"/>
</dbReference>
<dbReference type="SUPFAM" id="SSF55961">
    <property type="entry name" value="Bet v1-like"/>
    <property type="match status" value="1"/>
</dbReference>